<dbReference type="InterPro" id="IPR001647">
    <property type="entry name" value="HTH_TetR"/>
</dbReference>
<feature type="domain" description="HTH tetR-type" evidence="4">
    <location>
        <begin position="2"/>
        <end position="62"/>
    </location>
</feature>
<dbReference type="InterPro" id="IPR023772">
    <property type="entry name" value="DNA-bd_HTH_TetR-type_CS"/>
</dbReference>
<evidence type="ECO:0000256" key="1">
    <source>
        <dbReference type="ARBA" id="ARBA00022491"/>
    </source>
</evidence>
<feature type="DNA-binding region" description="H-T-H motif" evidence="3">
    <location>
        <begin position="25"/>
        <end position="44"/>
    </location>
</feature>
<dbReference type="EMBL" id="JXLP01000001">
    <property type="protein sequence ID" value="KIL80364.1"/>
    <property type="molecule type" value="Genomic_DNA"/>
</dbReference>
<dbReference type="PANTHER" id="PTHR43479">
    <property type="entry name" value="ACREF/ENVCD OPERON REPRESSOR-RELATED"/>
    <property type="match status" value="1"/>
</dbReference>
<name>A0ABR5B0B6_BACBA</name>
<evidence type="ECO:0000256" key="2">
    <source>
        <dbReference type="ARBA" id="ARBA00023125"/>
    </source>
</evidence>
<dbReference type="Proteomes" id="UP000031982">
    <property type="component" value="Unassembled WGS sequence"/>
</dbReference>
<dbReference type="InterPro" id="IPR009057">
    <property type="entry name" value="Homeodomain-like_sf"/>
</dbReference>
<dbReference type="PRINTS" id="PR00455">
    <property type="entry name" value="HTHTETR"/>
</dbReference>
<dbReference type="Pfam" id="PF00440">
    <property type="entry name" value="TetR_N"/>
    <property type="match status" value="1"/>
</dbReference>
<evidence type="ECO:0000259" key="4">
    <source>
        <dbReference type="PROSITE" id="PS50977"/>
    </source>
</evidence>
<evidence type="ECO:0000256" key="3">
    <source>
        <dbReference type="PROSITE-ProRule" id="PRU00335"/>
    </source>
</evidence>
<dbReference type="PROSITE" id="PS50977">
    <property type="entry name" value="HTH_TETR_2"/>
    <property type="match status" value="1"/>
</dbReference>
<keyword evidence="1" id="KW-0678">Repressor</keyword>
<dbReference type="SUPFAM" id="SSF46689">
    <property type="entry name" value="Homeodomain-like"/>
    <property type="match status" value="1"/>
</dbReference>
<dbReference type="PANTHER" id="PTHR43479:SF22">
    <property type="entry name" value="TRANSCRIPTIONAL REGULATOR, TETR FAMILY"/>
    <property type="match status" value="1"/>
</dbReference>
<gene>
    <name evidence="5" type="ORF">SD77_0212</name>
</gene>
<protein>
    <submittedName>
        <fullName evidence="5">Transcriptional regulator, TetR family</fullName>
    </submittedName>
</protein>
<dbReference type="PROSITE" id="PS01081">
    <property type="entry name" value="HTH_TETR_1"/>
    <property type="match status" value="1"/>
</dbReference>
<proteinExistence type="predicted"/>
<dbReference type="InterPro" id="IPR050624">
    <property type="entry name" value="HTH-type_Tx_Regulator"/>
</dbReference>
<organism evidence="5 6">
    <name type="scientific">Bacillus badius</name>
    <dbReference type="NCBI Taxonomy" id="1455"/>
    <lineage>
        <taxon>Bacteria</taxon>
        <taxon>Bacillati</taxon>
        <taxon>Bacillota</taxon>
        <taxon>Bacilli</taxon>
        <taxon>Bacillales</taxon>
        <taxon>Bacillaceae</taxon>
        <taxon>Pseudobacillus</taxon>
    </lineage>
</organism>
<sequence>MNSRKRQVMVAAHALFVEKGYAATSIQDILDASHISKGTFYNYFSSKSELLINILEDIKTETKKQRLSVLSGRQASDLIGFSDQLVITMEVNKRNNLFILFQGVFASEEEELKQLVKRHYLEELKWIQSRIIELYGKKVKPYSLDLSLIFLGSVQQMIHLFMVTKSESIELKEIIAYGLRRMDGTIADVQSSEDILVGEWFFDKCFPEIALSKEHKRKNILERINVMQQGASPKQKELLGFLQNEIKVTKPRAAVIEAVLGVIDGREDLADLVIDYLHE</sequence>
<accession>A0ABR5B0B6</accession>
<dbReference type="Gene3D" id="1.10.357.10">
    <property type="entry name" value="Tetracycline Repressor, domain 2"/>
    <property type="match status" value="1"/>
</dbReference>
<keyword evidence="6" id="KW-1185">Reference proteome</keyword>
<evidence type="ECO:0000313" key="6">
    <source>
        <dbReference type="Proteomes" id="UP000031982"/>
    </source>
</evidence>
<reference evidence="5 6" key="1">
    <citation type="submission" date="2015-01" db="EMBL/GenBank/DDBJ databases">
        <title>Genome Assembly of Bacillus badius MTCC 1458.</title>
        <authorList>
            <person name="Verma A."/>
            <person name="Khatri I."/>
            <person name="Mual P."/>
            <person name="Subramanian S."/>
            <person name="Krishnamurthi S."/>
        </authorList>
    </citation>
    <scope>NUCLEOTIDE SEQUENCE [LARGE SCALE GENOMIC DNA]</scope>
    <source>
        <strain evidence="5 6">MTCC 1458</strain>
    </source>
</reference>
<comment type="caution">
    <text evidence="5">The sequence shown here is derived from an EMBL/GenBank/DDBJ whole genome shotgun (WGS) entry which is preliminary data.</text>
</comment>
<dbReference type="RefSeq" id="WP_041099612.1">
    <property type="nucleotide sequence ID" value="NZ_JARTHD010000022.1"/>
</dbReference>
<keyword evidence="2 3" id="KW-0238">DNA-binding</keyword>
<evidence type="ECO:0000313" key="5">
    <source>
        <dbReference type="EMBL" id="KIL80364.1"/>
    </source>
</evidence>